<proteinExistence type="predicted"/>
<dbReference type="GO" id="GO:0007189">
    <property type="term" value="P:adenylate cyclase-activating G protein-coupled receptor signaling pathway"/>
    <property type="evidence" value="ECO:0007669"/>
    <property type="project" value="TreeGrafter"/>
</dbReference>
<dbReference type="EMBL" id="BRZM01002225">
    <property type="protein sequence ID" value="GLD74414.1"/>
    <property type="molecule type" value="Genomic_DNA"/>
</dbReference>
<protein>
    <submittedName>
        <fullName evidence="2">Glucagon receptor</fullName>
    </submittedName>
</protein>
<name>A0AAD3RL27_LATJO</name>
<keyword evidence="2" id="KW-0675">Receptor</keyword>
<dbReference type="AlphaFoldDB" id="A0AAD3RL27"/>
<dbReference type="GO" id="GO:0017046">
    <property type="term" value="F:peptide hormone binding"/>
    <property type="evidence" value="ECO:0007669"/>
    <property type="project" value="TreeGrafter"/>
</dbReference>
<keyword evidence="3" id="KW-1185">Reference proteome</keyword>
<evidence type="ECO:0000259" key="1">
    <source>
        <dbReference type="PROSITE" id="PS50227"/>
    </source>
</evidence>
<reference evidence="2" key="1">
    <citation type="submission" date="2022-08" db="EMBL/GenBank/DDBJ databases">
        <title>Genome sequencing of akame (Lates japonicus).</title>
        <authorList>
            <person name="Hashiguchi Y."/>
            <person name="Takahashi H."/>
        </authorList>
    </citation>
    <scope>NUCLEOTIDE SEQUENCE</scope>
    <source>
        <strain evidence="2">Kochi</strain>
    </source>
</reference>
<dbReference type="GO" id="GO:0005886">
    <property type="term" value="C:plasma membrane"/>
    <property type="evidence" value="ECO:0007669"/>
    <property type="project" value="TreeGrafter"/>
</dbReference>
<dbReference type="Proteomes" id="UP001279410">
    <property type="component" value="Unassembled WGS sequence"/>
</dbReference>
<feature type="non-terminal residue" evidence="2">
    <location>
        <position position="1"/>
    </location>
</feature>
<dbReference type="GO" id="GO:0004967">
    <property type="term" value="F:glucagon receptor activity"/>
    <property type="evidence" value="ECO:0007669"/>
    <property type="project" value="TreeGrafter"/>
</dbReference>
<dbReference type="PANTHER" id="PTHR45620:SF29">
    <property type="entry name" value="GLUCAGON RECEPTOR"/>
    <property type="match status" value="1"/>
</dbReference>
<dbReference type="InterPro" id="IPR017983">
    <property type="entry name" value="GPCR_2_secretin-like_CS"/>
</dbReference>
<feature type="domain" description="G-protein coupled receptors family 2 profile 1" evidence="1">
    <location>
        <begin position="6"/>
        <end position="95"/>
    </location>
</feature>
<dbReference type="InterPro" id="IPR001879">
    <property type="entry name" value="GPCR_2_extracellular_dom"/>
</dbReference>
<comment type="caution">
    <text evidence="2">The sequence shown here is derived from an EMBL/GenBank/DDBJ whole genome shotgun (WGS) entry which is preliminary data.</text>
</comment>
<organism evidence="2 3">
    <name type="scientific">Lates japonicus</name>
    <name type="common">Japanese lates</name>
    <dbReference type="NCBI Taxonomy" id="270547"/>
    <lineage>
        <taxon>Eukaryota</taxon>
        <taxon>Metazoa</taxon>
        <taxon>Chordata</taxon>
        <taxon>Craniata</taxon>
        <taxon>Vertebrata</taxon>
        <taxon>Euteleostomi</taxon>
        <taxon>Actinopterygii</taxon>
        <taxon>Neopterygii</taxon>
        <taxon>Teleostei</taxon>
        <taxon>Neoteleostei</taxon>
        <taxon>Acanthomorphata</taxon>
        <taxon>Carangaria</taxon>
        <taxon>Carangaria incertae sedis</taxon>
        <taxon>Centropomidae</taxon>
        <taxon>Lates</taxon>
    </lineage>
</organism>
<dbReference type="SMART" id="SM00008">
    <property type="entry name" value="HormR"/>
    <property type="match status" value="1"/>
</dbReference>
<sequence length="95" mass="10858">MVFHHTLEQSLIDDPPLIAAPFIFLTEDVNGLVCNRTFDNYACWPDGLPNTTVSVSCPWYLPWHHKVQHGMVYQECDADGQWVTMKNTSECDSND</sequence>
<dbReference type="PROSITE" id="PS50227">
    <property type="entry name" value="G_PROTEIN_RECEP_F2_3"/>
    <property type="match status" value="1"/>
</dbReference>
<dbReference type="InterPro" id="IPR050332">
    <property type="entry name" value="GPCR_2"/>
</dbReference>
<dbReference type="SUPFAM" id="SSF111418">
    <property type="entry name" value="Hormone receptor domain"/>
    <property type="match status" value="1"/>
</dbReference>
<dbReference type="PANTHER" id="PTHR45620">
    <property type="entry name" value="PDF RECEPTOR-LIKE PROTEIN-RELATED"/>
    <property type="match status" value="1"/>
</dbReference>
<evidence type="ECO:0000313" key="2">
    <source>
        <dbReference type="EMBL" id="GLD74414.1"/>
    </source>
</evidence>
<evidence type="ECO:0000313" key="3">
    <source>
        <dbReference type="Proteomes" id="UP001279410"/>
    </source>
</evidence>
<dbReference type="PROSITE" id="PS00649">
    <property type="entry name" value="G_PROTEIN_RECEP_F2_1"/>
    <property type="match status" value="1"/>
</dbReference>
<dbReference type="Gene3D" id="4.10.1240.10">
    <property type="entry name" value="GPCR, family 2, extracellular hormone receptor domain"/>
    <property type="match status" value="1"/>
</dbReference>
<dbReference type="Pfam" id="PF02793">
    <property type="entry name" value="HRM"/>
    <property type="match status" value="1"/>
</dbReference>
<accession>A0AAD3RL27</accession>
<gene>
    <name evidence="2" type="ORF">AKAME5_002574300</name>
</gene>
<dbReference type="InterPro" id="IPR036445">
    <property type="entry name" value="GPCR_2_extracell_dom_sf"/>
</dbReference>